<dbReference type="InterPro" id="IPR050855">
    <property type="entry name" value="NDM-1-like"/>
</dbReference>
<organism evidence="3 4">
    <name type="scientific">Beggiatoa leptomitoformis</name>
    <dbReference type="NCBI Taxonomy" id="288004"/>
    <lineage>
        <taxon>Bacteria</taxon>
        <taxon>Pseudomonadati</taxon>
        <taxon>Pseudomonadota</taxon>
        <taxon>Gammaproteobacteria</taxon>
        <taxon>Thiotrichales</taxon>
        <taxon>Thiotrichaceae</taxon>
        <taxon>Beggiatoa</taxon>
    </lineage>
</organism>
<protein>
    <submittedName>
        <fullName evidence="3">Quinoprotein relay system zinc metallohydrolase 2</fullName>
    </submittedName>
</protein>
<dbReference type="CDD" id="cd16282">
    <property type="entry name" value="metallo-hydrolase-like_MBL-fold"/>
    <property type="match status" value="1"/>
</dbReference>
<gene>
    <name evidence="3" type="ORF">BLE401_00635</name>
</gene>
<dbReference type="PANTHER" id="PTHR42951:SF4">
    <property type="entry name" value="ACYL-COENZYME A THIOESTERASE MBLAC2"/>
    <property type="match status" value="1"/>
</dbReference>
<dbReference type="SMART" id="SM00849">
    <property type="entry name" value="Lactamase_B"/>
    <property type="match status" value="1"/>
</dbReference>
<dbReference type="RefSeq" id="WP_066246097.1">
    <property type="nucleotide sequence ID" value="NZ_CP012373.2"/>
</dbReference>
<dbReference type="OrthoDB" id="9769598at2"/>
<dbReference type="InterPro" id="IPR036866">
    <property type="entry name" value="RibonucZ/Hydroxyglut_hydro"/>
</dbReference>
<dbReference type="Gene3D" id="3.60.15.10">
    <property type="entry name" value="Ribonuclease Z/Hydroxyacylglutathione hydrolase-like"/>
    <property type="match status" value="1"/>
</dbReference>
<sequence length="307" mass="34808">MFYLLKYFSISLFILVFQTEVYADFTVTEIAKGLYVHYGLQAETSVANKGDIANIGFIVGKKCVAVIDTGGSLTVGNALRHTIQQTTTIPICYVINTHIHPDHIFGNRAFLADKPVYLAHVHFPRALASRATNYLTAFSLLLAESLAENILVYPDKTVDDALELDLGERIIRLQTYPTAHTDNDLSVYDVNTDTLWLADLLFVERIPVIDGSLLGWVSVLEKLQQQNFKHVIAGHGEIKQIDWHPAMATELRYLTTIRDEVREYIKQMKPIEDAVAQVGHTEQARWLLFDDYHKRNVTAAFAELEWE</sequence>
<dbReference type="InterPro" id="IPR030829">
    <property type="entry name" value="SoxH-rel_PQQ_2"/>
</dbReference>
<accession>A0A2N9YA57</accession>
<evidence type="ECO:0000259" key="2">
    <source>
        <dbReference type="SMART" id="SM00849"/>
    </source>
</evidence>
<dbReference type="AlphaFoldDB" id="A0A2N9YA57"/>
<evidence type="ECO:0000313" key="3">
    <source>
        <dbReference type="EMBL" id="AUI67346.1"/>
    </source>
</evidence>
<dbReference type="EMBL" id="CP018889">
    <property type="protein sequence ID" value="AUI67346.1"/>
    <property type="molecule type" value="Genomic_DNA"/>
</dbReference>
<reference evidence="4" key="1">
    <citation type="submission" date="2016-12" db="EMBL/GenBank/DDBJ databases">
        <title>Complete Genome Sequence of Beggiatoa leptomitiformis D-401.</title>
        <authorList>
            <person name="Fomenkov A."/>
            <person name="Vincze T."/>
            <person name="Grabovich M."/>
            <person name="Anton B.P."/>
            <person name="Dubinina G."/>
            <person name="Orlova M."/>
            <person name="Belousova E."/>
            <person name="Roberts R.J."/>
        </authorList>
    </citation>
    <scope>NUCLEOTIDE SEQUENCE [LARGE SCALE GENOMIC DNA]</scope>
    <source>
        <strain evidence="4">D-401</strain>
    </source>
</reference>
<feature type="domain" description="Metallo-beta-lactamase" evidence="2">
    <location>
        <begin position="52"/>
        <end position="235"/>
    </location>
</feature>
<keyword evidence="3" id="KW-0378">Hydrolase</keyword>
<dbReference type="STRING" id="288004.AL038_05350"/>
<dbReference type="Proteomes" id="UP000234271">
    <property type="component" value="Chromosome"/>
</dbReference>
<dbReference type="NCBIfam" id="TIGR04559">
    <property type="entry name" value="SoxH_rel_PQQ_2"/>
    <property type="match status" value="1"/>
</dbReference>
<evidence type="ECO:0000313" key="4">
    <source>
        <dbReference type="Proteomes" id="UP000234271"/>
    </source>
</evidence>
<name>A0A2N9YA57_9GAMM</name>
<dbReference type="SUPFAM" id="SSF56281">
    <property type="entry name" value="Metallo-hydrolase/oxidoreductase"/>
    <property type="match status" value="1"/>
</dbReference>
<keyword evidence="4" id="KW-1185">Reference proteome</keyword>
<dbReference type="GO" id="GO:0016787">
    <property type="term" value="F:hydrolase activity"/>
    <property type="evidence" value="ECO:0007669"/>
    <property type="project" value="UniProtKB-KW"/>
</dbReference>
<dbReference type="GO" id="GO:0017001">
    <property type="term" value="P:antibiotic catabolic process"/>
    <property type="evidence" value="ECO:0007669"/>
    <property type="project" value="UniProtKB-ARBA"/>
</dbReference>
<dbReference type="PANTHER" id="PTHR42951">
    <property type="entry name" value="METALLO-BETA-LACTAMASE DOMAIN-CONTAINING"/>
    <property type="match status" value="1"/>
</dbReference>
<dbReference type="Pfam" id="PF00753">
    <property type="entry name" value="Lactamase_B"/>
    <property type="match status" value="1"/>
</dbReference>
<evidence type="ECO:0000256" key="1">
    <source>
        <dbReference type="ARBA" id="ARBA00005250"/>
    </source>
</evidence>
<comment type="similarity">
    <text evidence="1">Belongs to the metallo-beta-lactamase superfamily. Class-B beta-lactamase family.</text>
</comment>
<proteinExistence type="inferred from homology"/>
<dbReference type="InterPro" id="IPR001279">
    <property type="entry name" value="Metallo-B-lactamas"/>
</dbReference>